<feature type="region of interest" description="Disordered" evidence="1">
    <location>
        <begin position="677"/>
        <end position="700"/>
    </location>
</feature>
<feature type="compositionally biased region" description="Basic and acidic residues" evidence="1">
    <location>
        <begin position="167"/>
        <end position="193"/>
    </location>
</feature>
<dbReference type="Proteomes" id="UP000037069">
    <property type="component" value="Unassembled WGS sequence"/>
</dbReference>
<feature type="compositionally biased region" description="Basic and acidic residues" evidence="1">
    <location>
        <begin position="300"/>
        <end position="320"/>
    </location>
</feature>
<proteinExistence type="predicted"/>
<protein>
    <submittedName>
        <fullName evidence="3">Uncharacterized protein</fullName>
    </submittedName>
</protein>
<dbReference type="AlphaFoldDB" id="A0A0L0CQL8"/>
<feature type="signal peptide" evidence="2">
    <location>
        <begin position="1"/>
        <end position="16"/>
    </location>
</feature>
<evidence type="ECO:0000313" key="4">
    <source>
        <dbReference type="Proteomes" id="UP000037069"/>
    </source>
</evidence>
<reference evidence="3 4" key="1">
    <citation type="journal article" date="2015" name="Nat. Commun.">
        <title>Lucilia cuprina genome unlocks parasitic fly biology to underpin future interventions.</title>
        <authorList>
            <person name="Anstead C.A."/>
            <person name="Korhonen P.K."/>
            <person name="Young N.D."/>
            <person name="Hall R.S."/>
            <person name="Jex A.R."/>
            <person name="Murali S.C."/>
            <person name="Hughes D.S."/>
            <person name="Lee S.F."/>
            <person name="Perry T."/>
            <person name="Stroehlein A.J."/>
            <person name="Ansell B.R."/>
            <person name="Breugelmans B."/>
            <person name="Hofmann A."/>
            <person name="Qu J."/>
            <person name="Dugan S."/>
            <person name="Lee S.L."/>
            <person name="Chao H."/>
            <person name="Dinh H."/>
            <person name="Han Y."/>
            <person name="Doddapaneni H.V."/>
            <person name="Worley K.C."/>
            <person name="Muzny D.M."/>
            <person name="Ioannidis P."/>
            <person name="Waterhouse R.M."/>
            <person name="Zdobnov E.M."/>
            <person name="James P.J."/>
            <person name="Bagnall N.H."/>
            <person name="Kotze A.C."/>
            <person name="Gibbs R.A."/>
            <person name="Richards S."/>
            <person name="Batterham P."/>
            <person name="Gasser R.B."/>
        </authorList>
    </citation>
    <scope>NUCLEOTIDE SEQUENCE [LARGE SCALE GENOMIC DNA]</scope>
    <source>
        <strain evidence="3 4">LS</strain>
        <tissue evidence="3">Full body</tissue>
    </source>
</reference>
<keyword evidence="4" id="KW-1185">Reference proteome</keyword>
<feature type="compositionally biased region" description="Basic and acidic residues" evidence="1">
    <location>
        <begin position="370"/>
        <end position="395"/>
    </location>
</feature>
<feature type="compositionally biased region" description="Basic and acidic residues" evidence="1">
    <location>
        <begin position="495"/>
        <end position="507"/>
    </location>
</feature>
<feature type="compositionally biased region" description="Basic and acidic residues" evidence="1">
    <location>
        <begin position="422"/>
        <end position="437"/>
    </location>
</feature>
<dbReference type="OrthoDB" id="8054348at2759"/>
<feature type="region of interest" description="Disordered" evidence="1">
    <location>
        <begin position="67"/>
        <end position="131"/>
    </location>
</feature>
<feature type="chain" id="PRO_5005536448" evidence="2">
    <location>
        <begin position="17"/>
        <end position="772"/>
    </location>
</feature>
<accession>A0A0L0CQL8</accession>
<gene>
    <name evidence="3" type="ORF">FF38_00521</name>
</gene>
<comment type="caution">
    <text evidence="3">The sequence shown here is derived from an EMBL/GenBank/DDBJ whole genome shotgun (WGS) entry which is preliminary data.</text>
</comment>
<feature type="compositionally biased region" description="Basic and acidic residues" evidence="1">
    <location>
        <begin position="573"/>
        <end position="587"/>
    </location>
</feature>
<dbReference type="EMBL" id="JRES01000052">
    <property type="protein sequence ID" value="KNC34541.1"/>
    <property type="molecule type" value="Genomic_DNA"/>
</dbReference>
<feature type="compositionally biased region" description="Basic and acidic residues" evidence="1">
    <location>
        <begin position="470"/>
        <end position="484"/>
    </location>
</feature>
<name>A0A0L0CQL8_LUCCU</name>
<evidence type="ECO:0000256" key="2">
    <source>
        <dbReference type="SAM" id="SignalP"/>
    </source>
</evidence>
<keyword evidence="2" id="KW-0732">Signal</keyword>
<feature type="compositionally biased region" description="Basic and acidic residues" evidence="1">
    <location>
        <begin position="115"/>
        <end position="131"/>
    </location>
</feature>
<feature type="compositionally biased region" description="Basic and acidic residues" evidence="1">
    <location>
        <begin position="280"/>
        <end position="291"/>
    </location>
</feature>
<feature type="compositionally biased region" description="Low complexity" evidence="1">
    <location>
        <begin position="269"/>
        <end position="279"/>
    </location>
</feature>
<feature type="compositionally biased region" description="Basic and acidic residues" evidence="1">
    <location>
        <begin position="229"/>
        <end position="249"/>
    </location>
</feature>
<sequence length="772" mass="88707">MKVFVIIATIVACTYAAPTADLQHPSPVNPNVLVEIKPEEKIILITDPKELAKFKRETKQPLYPTILPGEREHHRTKRQVSQKLEEFQNPQDLPAEAVALKPKNNFQVETIKNNNDNKKSQEDQDKDEKPITTEVYQKPQGLPAIFSPSNKAIQQQKRDIPVPLVAKHEHPEESPKEANQKESDKENPDDQKVKVFQKPQGLPAIFSPANDAVQPQKRDIPVPLVPKYHHPEESPKENNEKEDHNNKKEEEEEPLPAHNEDHVTTEGFQKPQTLPLLLKETPEETQHKRDIPVPLVPKYHHPEESPKENKEKEVNLESHHVPQTLPAHNNDHVTAEEFQKPQTIPLLLKETPEETQHKRDIPVPLVPKYHHPEESPKESNENHEEKKDVNTENHHKPQTLETQNQDHVVTEGLQKPQILPLHLKETSEDTKQNKRDIPVPLVPKYHHPEESPKESYEKEVKTENLAAHTLPDHHHEHVAPESKQKPQTLPLVLKETSDDSKQNKRDIPVPLEPKHHHPESSPKENNEKKELHENKKEVNLENPLQSQTVAKESNEDPQEQKHNVLDAKGELAKDNSNEKKPHEENSQQHHHHEQHVNFEDIHRPQFLIKHQEHINQNDNGKSEDGVKPHHISQTLPGHIHKHLATEGLANSQILPAHNQEHTISTAALTHLPTHFHLDDLKKPSSHQHEEEKKATVDHHPNKHEVQVEHLSESKPFQQPIHHAMTMQGDHKPNILDDHLSARDFTTSTTTVNPILRHRPVPVAELFARSHGN</sequence>
<evidence type="ECO:0000256" key="1">
    <source>
        <dbReference type="SAM" id="MobiDB-lite"/>
    </source>
</evidence>
<feature type="compositionally biased region" description="Basic and acidic residues" evidence="1">
    <location>
        <begin position="329"/>
        <end position="339"/>
    </location>
</feature>
<feature type="compositionally biased region" description="Basic and acidic residues" evidence="1">
    <location>
        <begin position="350"/>
        <end position="361"/>
    </location>
</feature>
<feature type="region of interest" description="Disordered" evidence="1">
    <location>
        <begin position="167"/>
        <end position="560"/>
    </location>
</feature>
<feature type="compositionally biased region" description="Basic and acidic residues" evidence="1">
    <location>
        <begin position="446"/>
        <end position="462"/>
    </location>
</feature>
<feature type="region of interest" description="Disordered" evidence="1">
    <location>
        <begin position="573"/>
        <end position="595"/>
    </location>
</feature>
<organism evidence="3 4">
    <name type="scientific">Lucilia cuprina</name>
    <name type="common">Green bottle fly</name>
    <name type="synonym">Australian sheep blowfly</name>
    <dbReference type="NCBI Taxonomy" id="7375"/>
    <lineage>
        <taxon>Eukaryota</taxon>
        <taxon>Metazoa</taxon>
        <taxon>Ecdysozoa</taxon>
        <taxon>Arthropoda</taxon>
        <taxon>Hexapoda</taxon>
        <taxon>Insecta</taxon>
        <taxon>Pterygota</taxon>
        <taxon>Neoptera</taxon>
        <taxon>Endopterygota</taxon>
        <taxon>Diptera</taxon>
        <taxon>Brachycera</taxon>
        <taxon>Muscomorpha</taxon>
        <taxon>Oestroidea</taxon>
        <taxon>Calliphoridae</taxon>
        <taxon>Luciliinae</taxon>
        <taxon>Lucilia</taxon>
    </lineage>
</organism>
<evidence type="ECO:0000313" key="3">
    <source>
        <dbReference type="EMBL" id="KNC34541.1"/>
    </source>
</evidence>
<feature type="compositionally biased region" description="Basic and acidic residues" evidence="1">
    <location>
        <begin position="518"/>
        <end position="539"/>
    </location>
</feature>